<dbReference type="PROSITE" id="PS00626">
    <property type="entry name" value="RCC1_2"/>
    <property type="match status" value="6"/>
</dbReference>
<evidence type="ECO:0000313" key="6">
    <source>
        <dbReference type="Proteomes" id="UP000198598"/>
    </source>
</evidence>
<accession>A0A1I1MTG6</accession>
<dbReference type="Pfam" id="PF05345">
    <property type="entry name" value="He_PIG"/>
    <property type="match status" value="2"/>
</dbReference>
<name>A0A1I1MTG6_9BACT</name>
<keyword evidence="6" id="KW-1185">Reference proteome</keyword>
<dbReference type="Pfam" id="PF13540">
    <property type="entry name" value="RCC1_2"/>
    <property type="match status" value="2"/>
</dbReference>
<dbReference type="GO" id="GO:0005085">
    <property type="term" value="F:guanyl-nucleotide exchange factor activity"/>
    <property type="evidence" value="ECO:0007669"/>
    <property type="project" value="TreeGrafter"/>
</dbReference>
<sequence length="1828" mass="184835">MPASLLNESVSPLVPPQLVNSDMAESRGGNLAGLVHWLLTVWLVLLGSVAPAQPSSPSLNWESSTTGERHTVGRQSDGSLWAWGENFYGQLGNGTNTDRTSPVRIGLSTNWVSTATGQEHNVGLQSDGSLWTWGRNLEGELGDGTTTNRNSPVRIGIETNWASIAAGYYHSVGIQSDGSLWAWGRNFWGSLGDGTTTNQNQPKRIGQATNWISIATGQEHTVGLQSDGSLWAWGRNFEGQLGNGTTTNQNQPVRIGSVTNWVSIAAGQYHTIGLQSDGSMWAWGNNQYGQLGDGSTTSQSSPVRIGSATNWASITAGYTHTLGLQSDGSLWAWGFNYSGQLGDGTTNQRNSPVPITTASPIVSLSRGPAAFHSVVIGATRQTLCVTGNNSQGQLGDGTTTDRTSYQCALPTQPVSPISLTATASSTAVCAGSTAVLSVSITGGVTPYSYTWAAPSGATLSSISTSTVSASLTITGLNTFTVTVTGAEGTPVTATMNVTVAQPPTVNSPVVTTATVGIGFSQSFTAVGGTAPYSYSLVSGSWPPGLSLATSTGVVAGTPTQPGSFPITIRVRSANGCSGVSATYPLMVIDSPTPTLAGLAASPGSVCVGSPVQFTATVGNLIGSYIYTLTNGLGAPLTGNTSSATFSQLVTASGTGTQNFTLTVSANGQSASSTTTLTVNPLPAISLTNNGPLSCTVTDVTLTASGGTSYTFTNGSGTLGTPGPTNTLSVNSPGTYSVRVASASGCVNTTSAIVRSNLLLIWESAAAGQDHTVGLQSDGSLWAWGRNNVGQLGDGSTTTRTSPVRSGTATTWMRIAAGQYYTVGLQSDGSLWAWGYNGYGELGDGTTTQRTSPRRIGSATNWTSIAAGADHTVGLQSDGSLWAWGRNNFGQLGDATTTQRTSPKRIGSATNWVSIATGQLHSVGLQSDGSLWAWGNNGYGQLGDGTTATRTSPVRIGTGTNWVSITAGADYTLGLQSDGSLWAWGYNYYGQLGDGTTTNQSQPKRIGSAINWVSITAGNTHTVGLQSDGSLWAWGDNFYGQLGDGTTIVQRNSPVLVATTSSPIVSLFSGSMAFHSVVIGATRQTLCVTGSNNRGQLGNGTTTDRTSYQCALPTQPVSPISLTATASSTAVCSGSPVTLSALATGRSCPPYTYSWASPSGATLSATNTSAISATLTTPGLNTFTVTVTGAEGTPVTATLNVTVAQPPTVNSPGVTTATIGVGFSQSFTAVGGTAPYSYSLASGSLPPGLSLAASTGVVAGTPTQPGSFSITVRVRSANGCSGVSAMYPLVVIDSPTLTLAGLAASPESVCVGSPVQFTATVGNLTGAYTYTLSNGLGAPLSGSASSDTFSQLVTASGTGTQSFTLTISTSGQSTTSTTTLTVNPLPVATLVSSGPSTCAVTSVTLTASGGTSYTFASGSGQLGTPGPINTVVVNSTGTYSVRVADASGCVSTTSTIVTADQTAPVVSITPSSATLSCASPRVSLTADGSGSVRWSTGETTSIISVSVAGTYSVSLTSANSCVASASVAISQDSSVPTVSLVSSGTLSCALTSVTLTASATGEVSYAFSGGIPLGTNQVLVSTAGNYSVTVTGTNGCTAWDSIAVTSNSTLSATATASSTTAPVGSVVSLSASGGTTYQWLAPTGASLSSPATTSLVSATLTSPGLQTFTSIVTQGSCSQTLTVDVTALGVPDLATILYVSPSLVYGNSACSLVVDVVEVNGSLTNGRIQVYITKDPLLSLSLTGTATSVGGRPVQNSAWSLDGLSDSNFYILTTNQSIGGKGRLSVGLTGQLSPGNTKGNLGVSALVMSSGEENMLNNMGAIKIDYFNK</sequence>
<dbReference type="PRINTS" id="PR00633">
    <property type="entry name" value="RCCNDNSATION"/>
</dbReference>
<reference evidence="5 6" key="1">
    <citation type="submission" date="2016-10" db="EMBL/GenBank/DDBJ databases">
        <authorList>
            <person name="de Groot N.N."/>
        </authorList>
    </citation>
    <scope>NUCLEOTIDE SEQUENCE [LARGE SCALE GENOMIC DNA]</scope>
    <source>
        <strain evidence="5 6">DSM 26130</strain>
    </source>
</reference>
<dbReference type="InterPro" id="IPR015919">
    <property type="entry name" value="Cadherin-like_sf"/>
</dbReference>
<dbReference type="GO" id="GO:0016020">
    <property type="term" value="C:membrane"/>
    <property type="evidence" value="ECO:0007669"/>
    <property type="project" value="InterPro"/>
</dbReference>
<dbReference type="PANTHER" id="PTHR45982:SF1">
    <property type="entry name" value="REGULATOR OF CHROMOSOME CONDENSATION"/>
    <property type="match status" value="1"/>
</dbReference>
<dbReference type="PROSITE" id="PS50093">
    <property type="entry name" value="PKD"/>
    <property type="match status" value="1"/>
</dbReference>
<feature type="compositionally biased region" description="Polar residues" evidence="3">
    <location>
        <begin position="53"/>
        <end position="66"/>
    </location>
</feature>
<dbReference type="InterPro" id="IPR009091">
    <property type="entry name" value="RCC1/BLIP-II"/>
</dbReference>
<dbReference type="SUPFAM" id="SSF50985">
    <property type="entry name" value="RCC1/BLIP-II"/>
    <property type="match status" value="2"/>
</dbReference>
<dbReference type="RefSeq" id="WP_093824749.1">
    <property type="nucleotide sequence ID" value="NZ_FOLQ01000002.1"/>
</dbReference>
<evidence type="ECO:0000256" key="2">
    <source>
        <dbReference type="ARBA" id="ARBA00022737"/>
    </source>
</evidence>
<dbReference type="InterPro" id="IPR000601">
    <property type="entry name" value="PKD_dom"/>
</dbReference>
<dbReference type="InterPro" id="IPR051553">
    <property type="entry name" value="Ran_GTPase-activating"/>
</dbReference>
<dbReference type="OrthoDB" id="1081439at2"/>
<dbReference type="Proteomes" id="UP000198598">
    <property type="component" value="Unassembled WGS sequence"/>
</dbReference>
<dbReference type="SMART" id="SM00089">
    <property type="entry name" value="PKD"/>
    <property type="match status" value="7"/>
</dbReference>
<dbReference type="Gene3D" id="2.130.10.30">
    <property type="entry name" value="Regulator of chromosome condensation 1/beta-lactamase-inhibitor protein II"/>
    <property type="match status" value="4"/>
</dbReference>
<dbReference type="SUPFAM" id="SSF49313">
    <property type="entry name" value="Cadherin-like"/>
    <property type="match status" value="2"/>
</dbReference>
<dbReference type="InterPro" id="IPR000408">
    <property type="entry name" value="Reg_chr_condens"/>
</dbReference>
<dbReference type="InterPro" id="IPR058923">
    <property type="entry name" value="RCC1-like_dom"/>
</dbReference>
<dbReference type="GO" id="GO:0005509">
    <property type="term" value="F:calcium ion binding"/>
    <property type="evidence" value="ECO:0007669"/>
    <property type="project" value="InterPro"/>
</dbReference>
<feature type="region of interest" description="Disordered" evidence="3">
    <location>
        <begin position="52"/>
        <end position="73"/>
    </location>
</feature>
<dbReference type="SUPFAM" id="SSF49299">
    <property type="entry name" value="PKD domain"/>
    <property type="match status" value="3"/>
</dbReference>
<dbReference type="GO" id="GO:0005737">
    <property type="term" value="C:cytoplasm"/>
    <property type="evidence" value="ECO:0007669"/>
    <property type="project" value="TreeGrafter"/>
</dbReference>
<evidence type="ECO:0000313" key="5">
    <source>
        <dbReference type="EMBL" id="SFC86498.1"/>
    </source>
</evidence>
<keyword evidence="1" id="KW-0344">Guanine-nucleotide releasing factor</keyword>
<dbReference type="PROSITE" id="PS50012">
    <property type="entry name" value="RCC1_3"/>
    <property type="match status" value="12"/>
</dbReference>
<evidence type="ECO:0000259" key="4">
    <source>
        <dbReference type="PROSITE" id="PS50093"/>
    </source>
</evidence>
<protein>
    <submittedName>
        <fullName evidence="5">Alpha-tubulin suppressor</fullName>
    </submittedName>
</protein>
<feature type="domain" description="PKD" evidence="4">
    <location>
        <begin position="1119"/>
        <end position="1202"/>
    </location>
</feature>
<dbReference type="Pfam" id="PF25390">
    <property type="entry name" value="WD40_RLD"/>
    <property type="match status" value="2"/>
</dbReference>
<keyword evidence="2" id="KW-0677">Repeat</keyword>
<proteinExistence type="predicted"/>
<evidence type="ECO:0000256" key="3">
    <source>
        <dbReference type="SAM" id="MobiDB-lite"/>
    </source>
</evidence>
<dbReference type="InterPro" id="IPR022409">
    <property type="entry name" value="PKD/Chitinase_dom"/>
</dbReference>
<dbReference type="Gene3D" id="2.60.40.10">
    <property type="entry name" value="Immunoglobulins"/>
    <property type="match status" value="3"/>
</dbReference>
<dbReference type="InterPro" id="IPR035986">
    <property type="entry name" value="PKD_dom_sf"/>
</dbReference>
<dbReference type="InterPro" id="IPR013783">
    <property type="entry name" value="Ig-like_fold"/>
</dbReference>
<gene>
    <name evidence="5" type="ORF">SAMN05216167_102631</name>
</gene>
<organism evidence="5 6">
    <name type="scientific">Spirosoma endophyticum</name>
    <dbReference type="NCBI Taxonomy" id="662367"/>
    <lineage>
        <taxon>Bacteria</taxon>
        <taxon>Pseudomonadati</taxon>
        <taxon>Bacteroidota</taxon>
        <taxon>Cytophagia</taxon>
        <taxon>Cytophagales</taxon>
        <taxon>Cytophagaceae</taxon>
        <taxon>Spirosoma</taxon>
    </lineage>
</organism>
<dbReference type="STRING" id="662367.SAMN05216167_102631"/>
<dbReference type="EMBL" id="FOLQ01000002">
    <property type="protein sequence ID" value="SFC86498.1"/>
    <property type="molecule type" value="Genomic_DNA"/>
</dbReference>
<dbReference type="PANTHER" id="PTHR45982">
    <property type="entry name" value="REGULATOR OF CHROMOSOME CONDENSATION"/>
    <property type="match status" value="1"/>
</dbReference>
<evidence type="ECO:0000256" key="1">
    <source>
        <dbReference type="ARBA" id="ARBA00022658"/>
    </source>
</evidence>